<dbReference type="EMBL" id="BGPR01004708">
    <property type="protein sequence ID" value="GBN02501.1"/>
    <property type="molecule type" value="Genomic_DNA"/>
</dbReference>
<comment type="caution">
    <text evidence="1">The sequence shown here is derived from an EMBL/GenBank/DDBJ whole genome shotgun (WGS) entry which is preliminary data.</text>
</comment>
<protein>
    <submittedName>
        <fullName evidence="1">Uncharacterized protein</fullName>
    </submittedName>
</protein>
<proteinExistence type="predicted"/>
<reference evidence="1 2" key="1">
    <citation type="journal article" date="2019" name="Sci. Rep.">
        <title>Orb-weaving spider Araneus ventricosus genome elucidates the spidroin gene catalogue.</title>
        <authorList>
            <person name="Kono N."/>
            <person name="Nakamura H."/>
            <person name="Ohtoshi R."/>
            <person name="Moran D.A.P."/>
            <person name="Shinohara A."/>
            <person name="Yoshida Y."/>
            <person name="Fujiwara M."/>
            <person name="Mori M."/>
            <person name="Tomita M."/>
            <person name="Arakawa K."/>
        </authorList>
    </citation>
    <scope>NUCLEOTIDE SEQUENCE [LARGE SCALE GENOMIC DNA]</scope>
</reference>
<accession>A0A4Y2KJE1</accession>
<organism evidence="1 2">
    <name type="scientific">Araneus ventricosus</name>
    <name type="common">Orbweaver spider</name>
    <name type="synonym">Epeira ventricosa</name>
    <dbReference type="NCBI Taxonomy" id="182803"/>
    <lineage>
        <taxon>Eukaryota</taxon>
        <taxon>Metazoa</taxon>
        <taxon>Ecdysozoa</taxon>
        <taxon>Arthropoda</taxon>
        <taxon>Chelicerata</taxon>
        <taxon>Arachnida</taxon>
        <taxon>Araneae</taxon>
        <taxon>Araneomorphae</taxon>
        <taxon>Entelegynae</taxon>
        <taxon>Araneoidea</taxon>
        <taxon>Araneidae</taxon>
        <taxon>Araneus</taxon>
    </lineage>
</organism>
<dbReference type="Proteomes" id="UP000499080">
    <property type="component" value="Unassembled WGS sequence"/>
</dbReference>
<name>A0A4Y2KJE1_ARAVE</name>
<gene>
    <name evidence="1" type="ORF">AVEN_19626_1</name>
</gene>
<dbReference type="AlphaFoldDB" id="A0A4Y2KJE1"/>
<evidence type="ECO:0000313" key="2">
    <source>
        <dbReference type="Proteomes" id="UP000499080"/>
    </source>
</evidence>
<evidence type="ECO:0000313" key="1">
    <source>
        <dbReference type="EMBL" id="GBN02501.1"/>
    </source>
</evidence>
<keyword evidence="2" id="KW-1185">Reference proteome</keyword>
<sequence>MFSNESNYRWILLIHCDSASLRQTCGRSRWHEDDSESHSIVVSGIPSSCGRGRCMETGLHMCSPKSLRCKYLDQHCWSRLHKTSCLFVWVVGNTSSSYSKSC</sequence>